<dbReference type="AlphaFoldDB" id="A0A071MJJ3"/>
<organism evidence="2">
    <name type="scientific">Burkholderia cenocepacia</name>
    <dbReference type="NCBI Taxonomy" id="95486"/>
    <lineage>
        <taxon>Bacteria</taxon>
        <taxon>Pseudomonadati</taxon>
        <taxon>Pseudomonadota</taxon>
        <taxon>Betaproteobacteria</taxon>
        <taxon>Burkholderiales</taxon>
        <taxon>Burkholderiaceae</taxon>
        <taxon>Burkholderia</taxon>
        <taxon>Burkholderia cepacia complex</taxon>
    </lineage>
</organism>
<protein>
    <submittedName>
        <fullName evidence="2">Uncharacterized protein</fullName>
    </submittedName>
</protein>
<feature type="compositionally biased region" description="Basic residues" evidence="1">
    <location>
        <begin position="69"/>
        <end position="78"/>
    </location>
</feature>
<name>A0A071MJJ3_9BURK</name>
<sequence length="335" mass="38466">MRGRRDAACAANEPGRFFRSGFFVAAFGGSRRGHLLERGGERTLQRAVEIGPREADAGAVPGQVERPREHVRRQRARGFRRDQSDPHARRDEREHRREFAELLGNLERRARAAQREQHVVVKAGRVAAREHEHRLAAQRGRRDRVVHRERVIERQRDDEAFFQDHARVDARIRGRQPDHPEIDPPVAQCGDLVGRRHVLQVERDQRITLAHRAQHGRQQRGQHRRHERDPQRADFAAARQPRHLLRARGLLQRGACFGQEHAPGVAQFDLVPVALEQARAECFLECLDLHAQRGLHDAQAPRGAPEMQLFRERDEGAQLLEFHGRRAPVGGNQIS</sequence>
<feature type="region of interest" description="Disordered" evidence="1">
    <location>
        <begin position="209"/>
        <end position="236"/>
    </location>
</feature>
<gene>
    <name evidence="2" type="ORF">DT99_04710</name>
</gene>
<proteinExistence type="predicted"/>
<dbReference type="EMBL" id="JJOA01000004">
    <property type="protein sequence ID" value="KEA60803.1"/>
    <property type="molecule type" value="Genomic_DNA"/>
</dbReference>
<evidence type="ECO:0000313" key="2">
    <source>
        <dbReference type="EMBL" id="KEA60803.1"/>
    </source>
</evidence>
<comment type="caution">
    <text evidence="2">The sequence shown here is derived from an EMBL/GenBank/DDBJ whole genome shotgun (WGS) entry which is preliminary data.</text>
</comment>
<evidence type="ECO:0000256" key="1">
    <source>
        <dbReference type="SAM" id="MobiDB-lite"/>
    </source>
</evidence>
<feature type="compositionally biased region" description="Basic residues" evidence="1">
    <location>
        <begin position="212"/>
        <end position="226"/>
    </location>
</feature>
<feature type="compositionally biased region" description="Basic and acidic residues" evidence="1">
    <location>
        <begin position="79"/>
        <end position="95"/>
    </location>
</feature>
<accession>A0A071MJJ3</accession>
<feature type="region of interest" description="Disordered" evidence="1">
    <location>
        <begin position="55"/>
        <end position="95"/>
    </location>
</feature>
<reference evidence="2" key="1">
    <citation type="submission" date="2014-04" db="EMBL/GenBank/DDBJ databases">
        <title>In planta biocontrol of soil-borne Fusarium wilt of banana through a plant endophytic bacterium, Burkholderia cenocepacia 869T2.</title>
        <authorList>
            <person name="Ho Y.-N."/>
            <person name="Chiang H.-M."/>
            <person name="Chao C.-P."/>
            <person name="Su C.-C."/>
            <person name="Hsu H.-F."/>
            <person name="Guo C.-T."/>
            <person name="Hsieh J.-L."/>
            <person name="Huang C.-C."/>
        </authorList>
    </citation>
    <scope>NUCLEOTIDE SEQUENCE [LARGE SCALE GENOMIC DNA]</scope>
    <source>
        <strain evidence="2">869T2</strain>
    </source>
</reference>